<dbReference type="SUPFAM" id="SSF53474">
    <property type="entry name" value="alpha/beta-Hydrolases"/>
    <property type="match status" value="2"/>
</dbReference>
<feature type="domain" description="Bacterial virulence" evidence="1">
    <location>
        <begin position="271"/>
        <end position="453"/>
    </location>
</feature>
<dbReference type="OrthoDB" id="9807916at2"/>
<dbReference type="InterPro" id="IPR011225">
    <property type="entry name" value="IV_sec_VirJ"/>
</dbReference>
<organism evidence="2 3">
    <name type="scientific">Aureimonas jatrophae</name>
    <dbReference type="NCBI Taxonomy" id="1166073"/>
    <lineage>
        <taxon>Bacteria</taxon>
        <taxon>Pseudomonadati</taxon>
        <taxon>Pseudomonadota</taxon>
        <taxon>Alphaproteobacteria</taxon>
        <taxon>Hyphomicrobiales</taxon>
        <taxon>Aurantimonadaceae</taxon>
        <taxon>Aureimonas</taxon>
    </lineage>
</organism>
<dbReference type="Proteomes" id="UP000198793">
    <property type="component" value="Unassembled WGS sequence"/>
</dbReference>
<name>A0A1H0J979_9HYPH</name>
<sequence length="469" mass="47984">MNRIALVLSAIGAVVVAGVATGALVMQAVGTDTAEAVPATTVSYENMTNVPVLSPDGDATGLAVLISDGGGLTAADRSLAADLVDSGLIVLPVDLDRWRAGVESEIETGDDCIYLGSDLEGIAKEALRALQLDTYFHPVVIGRGEGGTMAYAAVADAPAATLAGGVAIQPSDTARSRLPVCEGAKATPEGHNTFSYDRAAELPQPFTFVLDAGTAAPTPLTGTLHAGTEIGAAADERQDAGVDAAVRIAEADNSALPIVVGKPKGDPVATVIFFSGDGGWRDLDKTIGDWLTEHGVEVIGVDSLRYFWSEKTPEQMAADIGDMLADAKPRPGIPVALMGYSFGADTLPFAYGFLPQALQDRVTLVGLLAPSLQTGFQISVGGWLGMSTGDRGVVASAASIPAAKLLCVYGTEETDTACLDPKLASVTKLPIDGGHHFDGNYDAMAERILAALKGGPPAAVTAAVTATTP</sequence>
<evidence type="ECO:0000259" key="1">
    <source>
        <dbReference type="Pfam" id="PF06057"/>
    </source>
</evidence>
<protein>
    <submittedName>
        <fullName evidence="2">Type IV secretory pathway, VirJ component</fullName>
    </submittedName>
</protein>
<dbReference type="InterPro" id="IPR010333">
    <property type="entry name" value="VirJ"/>
</dbReference>
<dbReference type="Pfam" id="PF06057">
    <property type="entry name" value="VirJ"/>
    <property type="match status" value="1"/>
</dbReference>
<dbReference type="EMBL" id="FNIT01000006">
    <property type="protein sequence ID" value="SDO40358.1"/>
    <property type="molecule type" value="Genomic_DNA"/>
</dbReference>
<reference evidence="2 3" key="1">
    <citation type="submission" date="2016-10" db="EMBL/GenBank/DDBJ databases">
        <authorList>
            <person name="de Groot N.N."/>
        </authorList>
    </citation>
    <scope>NUCLEOTIDE SEQUENCE [LARGE SCALE GENOMIC DNA]</scope>
    <source>
        <strain evidence="3">L7-484,KACC 16230,DSM 25025</strain>
    </source>
</reference>
<dbReference type="Gene3D" id="3.40.50.1820">
    <property type="entry name" value="alpha/beta hydrolase"/>
    <property type="match status" value="2"/>
</dbReference>
<dbReference type="PIRSF" id="PIRSF029063">
    <property type="entry name" value="IV_sec_VirJ"/>
    <property type="match status" value="1"/>
</dbReference>
<dbReference type="STRING" id="1166073.SAMN05192530_10671"/>
<evidence type="ECO:0000313" key="3">
    <source>
        <dbReference type="Proteomes" id="UP000198793"/>
    </source>
</evidence>
<dbReference type="AlphaFoldDB" id="A0A1H0J979"/>
<keyword evidence="3" id="KW-1185">Reference proteome</keyword>
<dbReference type="InterPro" id="IPR029058">
    <property type="entry name" value="AB_hydrolase_fold"/>
</dbReference>
<evidence type="ECO:0000313" key="2">
    <source>
        <dbReference type="EMBL" id="SDO40358.1"/>
    </source>
</evidence>
<dbReference type="RefSeq" id="WP_090674298.1">
    <property type="nucleotide sequence ID" value="NZ_FNIT01000006.1"/>
</dbReference>
<accession>A0A1H0J979</accession>
<proteinExistence type="predicted"/>
<gene>
    <name evidence="2" type="ORF">SAMN05192530_10671</name>
</gene>